<gene>
    <name evidence="2" type="ORF">SAMN02745225_02304</name>
</gene>
<proteinExistence type="predicted"/>
<feature type="region of interest" description="Disordered" evidence="1">
    <location>
        <begin position="329"/>
        <end position="369"/>
    </location>
</feature>
<evidence type="ECO:0000256" key="1">
    <source>
        <dbReference type="SAM" id="MobiDB-lite"/>
    </source>
</evidence>
<sequence length="381" mass="40054">MPLAVRRGPDVAAVTAHARDEPGQEVLGVGVGEAPIISLASLGEQCLGLVEQVGVEQRLVGLVDDVAKGDLAEIATVAHDAEDDHGVLAPPGAGAMPVVVQLGGDSGCSYPTDAVAGEDPFDDRELGGSDGEVVVVVEKQPVVDGAARPSASGRLSLHAGDYAIDDRCPFELREDPEELDEHPPGRRRGVDWLGGRAEGHSDRVELFQEADEHLERTGEAVQPVDEQGVVEPEASVAQRLLERKPLGAGEGELVGVGLDVLPAGPAGDEGGKADFLGAKRGRLVLLVSGDPQVERDPGAFGGRLRCHGHLLRPGRDRAYLEETSTACLVSRPSRGDGRRGRRGARRPRRRPVPPSPGTSGSRWPVAAGPGEAVRLLRQWRG</sequence>
<dbReference type="AlphaFoldDB" id="A0A1M4YCG5"/>
<dbReference type="AntiFam" id="ANF00120">
    <property type="entry name" value="Shadow ORF (opposite pinE)"/>
</dbReference>
<dbReference type="Proteomes" id="UP000184295">
    <property type="component" value="Unassembled WGS sequence"/>
</dbReference>
<feature type="compositionally biased region" description="Basic and acidic residues" evidence="1">
    <location>
        <begin position="181"/>
        <end position="190"/>
    </location>
</feature>
<protein>
    <submittedName>
        <fullName evidence="2">Uncharacterized protein</fullName>
    </submittedName>
</protein>
<evidence type="ECO:0000313" key="3">
    <source>
        <dbReference type="Proteomes" id="UP000184295"/>
    </source>
</evidence>
<accession>A0A1M4YCG5</accession>
<organism evidence="2 3">
    <name type="scientific">Ferrithrix thermotolerans DSM 19514</name>
    <dbReference type="NCBI Taxonomy" id="1121881"/>
    <lineage>
        <taxon>Bacteria</taxon>
        <taxon>Bacillati</taxon>
        <taxon>Actinomycetota</taxon>
        <taxon>Acidimicrobiia</taxon>
        <taxon>Acidimicrobiales</taxon>
        <taxon>Acidimicrobiaceae</taxon>
        <taxon>Ferrithrix</taxon>
    </lineage>
</organism>
<keyword evidence="3" id="KW-1185">Reference proteome</keyword>
<feature type="region of interest" description="Disordered" evidence="1">
    <location>
        <begin position="175"/>
        <end position="194"/>
    </location>
</feature>
<reference evidence="3" key="1">
    <citation type="submission" date="2016-11" db="EMBL/GenBank/DDBJ databases">
        <authorList>
            <person name="Varghese N."/>
            <person name="Submissions S."/>
        </authorList>
    </citation>
    <scope>NUCLEOTIDE SEQUENCE [LARGE SCALE GENOMIC DNA]</scope>
    <source>
        <strain evidence="3">DSM 19514</strain>
    </source>
</reference>
<feature type="compositionally biased region" description="Basic residues" evidence="1">
    <location>
        <begin position="339"/>
        <end position="351"/>
    </location>
</feature>
<dbReference type="EMBL" id="FQUL01000063">
    <property type="protein sequence ID" value="SHF03521.1"/>
    <property type="molecule type" value="Genomic_DNA"/>
</dbReference>
<name>A0A1M4YCG5_9ACTN</name>
<evidence type="ECO:0000313" key="2">
    <source>
        <dbReference type="EMBL" id="SHF03521.1"/>
    </source>
</evidence>